<dbReference type="RefSeq" id="WP_039722326.1">
    <property type="nucleotide sequence ID" value="NZ_CP037899.1"/>
</dbReference>
<dbReference type="EMBL" id="CP037899">
    <property type="protein sequence ID" value="QDQ41517.1"/>
    <property type="molecule type" value="Genomic_DNA"/>
</dbReference>
<evidence type="ECO:0000313" key="4">
    <source>
        <dbReference type="Proteomes" id="UP000315925"/>
    </source>
</evidence>
<name>A0A0C1RI70_9BACT</name>
<reference evidence="1 3" key="1">
    <citation type="submission" date="2014-08" db="EMBL/GenBank/DDBJ databases">
        <title>Methylacidiphilum kamchatkense strain Kam1 draft genome sequence.</title>
        <authorList>
            <person name="Birkeland N.-K."/>
            <person name="Erikstad H.A."/>
        </authorList>
    </citation>
    <scope>NUCLEOTIDE SEQUENCE [LARGE SCALE GENOMIC DNA]</scope>
    <source>
        <strain evidence="1 3">Kam1</strain>
    </source>
</reference>
<organism evidence="2 4">
    <name type="scientific">Methylacidiphilum kamchatkense Kam1</name>
    <dbReference type="NCBI Taxonomy" id="1202785"/>
    <lineage>
        <taxon>Bacteria</taxon>
        <taxon>Pseudomonadati</taxon>
        <taxon>Verrucomicrobiota</taxon>
        <taxon>Methylacidiphilae</taxon>
        <taxon>Methylacidiphilales</taxon>
        <taxon>Methylacidiphilaceae</taxon>
        <taxon>Methylacidiphilum (ex Ratnadevi et al. 2023)</taxon>
    </lineage>
</organism>
<dbReference type="AlphaFoldDB" id="A0A0C1RI70"/>
<dbReference type="Proteomes" id="UP000315925">
    <property type="component" value="Chromosome"/>
</dbReference>
<protein>
    <submittedName>
        <fullName evidence="2">Uncharacterized protein</fullName>
    </submittedName>
</protein>
<sequence>MEYYTGNRKFSKKLYRTVLLLAAGLWLSLGQKGWAIPMPSALPGNGQVVTGTVSSYAITGTNTATLTVNNSK</sequence>
<reference evidence="2" key="2">
    <citation type="journal article" date="2019" name="BMC Genomics">
        <title>Complete genome sequence analysis of the thermoacidophilic verrucomicrobial methanotroph 'Candidatus Methylacidiphilum kamchatkense' strain Kam1 and comparison with its closest relatives.</title>
        <authorList>
            <person name="Kruse T."/>
            <person name="Ratnadevi C.M."/>
            <person name="Erikstad H.A."/>
            <person name="Birkeland N.K."/>
        </authorList>
    </citation>
    <scope>NUCLEOTIDE SEQUENCE</scope>
    <source>
        <strain evidence="2">Kam1</strain>
    </source>
</reference>
<evidence type="ECO:0000313" key="1">
    <source>
        <dbReference type="EMBL" id="KIE57722.1"/>
    </source>
</evidence>
<evidence type="ECO:0000313" key="3">
    <source>
        <dbReference type="Proteomes" id="UP000031594"/>
    </source>
</evidence>
<gene>
    <name evidence="1" type="ORF">A946_11690</name>
    <name evidence="2" type="ORF">kam1_262</name>
</gene>
<keyword evidence="3" id="KW-1185">Reference proteome</keyword>
<dbReference type="Proteomes" id="UP000031594">
    <property type="component" value="Unassembled WGS sequence"/>
</dbReference>
<dbReference type="KEGG" id="mkc:kam1_262"/>
<evidence type="ECO:0000313" key="2">
    <source>
        <dbReference type="EMBL" id="QDQ41517.1"/>
    </source>
</evidence>
<accession>A0A0C1RI70</accession>
<reference evidence="4" key="3">
    <citation type="submission" date="2019-03" db="EMBL/GenBank/DDBJ databases">
        <title>Complete genome of Methylacidiphilum kamchatkense Kam1.</title>
        <authorList>
            <person name="Kruse T."/>
            <person name="Murarilal Ratnadevi C."/>
            <person name="Erikstad H.-A."/>
            <person name="Birkeland N.-K."/>
        </authorList>
    </citation>
    <scope>NUCLEOTIDE SEQUENCE [LARGE SCALE GENOMIC DNA]</scope>
    <source>
        <strain evidence="4">kam1</strain>
    </source>
</reference>
<dbReference type="EMBL" id="JQNX01000017">
    <property type="protein sequence ID" value="KIE57722.1"/>
    <property type="molecule type" value="Genomic_DNA"/>
</dbReference>
<proteinExistence type="predicted"/>